<accession>A0A1I6GZB1</accession>
<dbReference type="Proteomes" id="UP000199534">
    <property type="component" value="Unassembled WGS sequence"/>
</dbReference>
<protein>
    <submittedName>
        <fullName evidence="1">Uncharacterized protein</fullName>
    </submittedName>
</protein>
<gene>
    <name evidence="1" type="ORF">SAMN04490243_1936</name>
</gene>
<dbReference type="AlphaFoldDB" id="A0A1I6GZB1"/>
<dbReference type="RefSeq" id="WP_092982398.1">
    <property type="nucleotide sequence ID" value="NZ_FOYQ01000002.1"/>
</dbReference>
<proteinExistence type="predicted"/>
<reference evidence="1 2" key="1">
    <citation type="submission" date="2016-10" db="EMBL/GenBank/DDBJ databases">
        <authorList>
            <person name="de Groot N.N."/>
        </authorList>
    </citation>
    <scope>NUCLEOTIDE SEQUENCE [LARGE SCALE GENOMIC DNA]</scope>
    <source>
        <strain evidence="1 2">DSM 21019</strain>
    </source>
</reference>
<organism evidence="1 2">
    <name type="scientific">Robiginitalea myxolifaciens</name>
    <dbReference type="NCBI Taxonomy" id="400055"/>
    <lineage>
        <taxon>Bacteria</taxon>
        <taxon>Pseudomonadati</taxon>
        <taxon>Bacteroidota</taxon>
        <taxon>Flavobacteriia</taxon>
        <taxon>Flavobacteriales</taxon>
        <taxon>Flavobacteriaceae</taxon>
        <taxon>Robiginitalea</taxon>
    </lineage>
</organism>
<keyword evidence="2" id="KW-1185">Reference proteome</keyword>
<name>A0A1I6GZB1_9FLAO</name>
<sequence length="264" mass="29657">MKKRKIDIALLAEVKLGTDRCRANELLSYLSSISPKALILNGLFVSDSISDISQLNKVHRKVLKRIQKMAQGDTVVHIVGKVNKSALHKLGITEAGGFRFSRELTLNLHGQETWILPAEQVVVMRNIPMLRYLAGIRDSLLVTFFAGGIKSLNRKVLVAKSNTTRQDKKFTDLAVARNHNVLISSLWAHEGKQWNVTRSGNCLLINSGAWSGKLTALEYAFKRWKLYRYSEDKLPAFFADEELKHMTIRSLLSNLGRSSKAGLL</sequence>
<dbReference type="STRING" id="400055.SAMN04490243_1936"/>
<evidence type="ECO:0000313" key="1">
    <source>
        <dbReference type="EMBL" id="SFR47524.1"/>
    </source>
</evidence>
<evidence type="ECO:0000313" key="2">
    <source>
        <dbReference type="Proteomes" id="UP000199534"/>
    </source>
</evidence>
<dbReference type="EMBL" id="FOYQ01000002">
    <property type="protein sequence ID" value="SFR47524.1"/>
    <property type="molecule type" value="Genomic_DNA"/>
</dbReference>
<dbReference type="OrthoDB" id="321524at2"/>